<evidence type="ECO:0000313" key="2">
    <source>
        <dbReference type="Proteomes" id="UP000463051"/>
    </source>
</evidence>
<reference evidence="1 2" key="1">
    <citation type="submission" date="2019-11" db="EMBL/GenBank/DDBJ databases">
        <title>Paenibacillus monticola sp. nov., a novel PGPR strain isolated from mountain sample in China.</title>
        <authorList>
            <person name="Zhao Q."/>
            <person name="Li H.-P."/>
            <person name="Zhang J.-L."/>
        </authorList>
    </citation>
    <scope>NUCLEOTIDE SEQUENCE [LARGE SCALE GENOMIC DNA]</scope>
    <source>
        <strain evidence="1 2">LC-T2</strain>
    </source>
</reference>
<gene>
    <name evidence="1" type="ORF">GJB61_03230</name>
</gene>
<dbReference type="AlphaFoldDB" id="A0A7X2KZS5"/>
<name>A0A7X2KZS5_9BACL</name>
<comment type="caution">
    <text evidence="1">The sequence shown here is derived from an EMBL/GenBank/DDBJ whole genome shotgun (WGS) entry which is preliminary data.</text>
</comment>
<proteinExistence type="predicted"/>
<dbReference type="Proteomes" id="UP000463051">
    <property type="component" value="Unassembled WGS sequence"/>
</dbReference>
<dbReference type="EMBL" id="WJXB01000001">
    <property type="protein sequence ID" value="MRN52012.1"/>
    <property type="molecule type" value="Genomic_DNA"/>
</dbReference>
<evidence type="ECO:0000313" key="1">
    <source>
        <dbReference type="EMBL" id="MRN52012.1"/>
    </source>
</evidence>
<evidence type="ECO:0008006" key="3">
    <source>
        <dbReference type="Google" id="ProtNLM"/>
    </source>
</evidence>
<organism evidence="1 2">
    <name type="scientific">Paenibacillus monticola</name>
    <dbReference type="NCBI Taxonomy" id="2666075"/>
    <lineage>
        <taxon>Bacteria</taxon>
        <taxon>Bacillati</taxon>
        <taxon>Bacillota</taxon>
        <taxon>Bacilli</taxon>
        <taxon>Bacillales</taxon>
        <taxon>Paenibacillaceae</taxon>
        <taxon>Paenibacillus</taxon>
    </lineage>
</organism>
<accession>A0A7X2KZS5</accession>
<keyword evidence="2" id="KW-1185">Reference proteome</keyword>
<protein>
    <recommendedName>
        <fullName evidence="3">KOW domain-containing protein</fullName>
    </recommendedName>
</protein>
<sequence>MKWEELKPWMSVRIVKDHTSGFGERRGKVEAIGTFEGISKRIAALVDIGEVLPVVLEPEGLNKDDLPA</sequence>
<dbReference type="RefSeq" id="WP_154117006.1">
    <property type="nucleotide sequence ID" value="NZ_WJXB01000001.1"/>
</dbReference>